<dbReference type="Proteomes" id="UP000578531">
    <property type="component" value="Unassembled WGS sequence"/>
</dbReference>
<dbReference type="GO" id="GO:0000139">
    <property type="term" value="C:Golgi membrane"/>
    <property type="evidence" value="ECO:0007669"/>
    <property type="project" value="InterPro"/>
</dbReference>
<dbReference type="OrthoDB" id="2016523at2759"/>
<dbReference type="InterPro" id="IPR029675">
    <property type="entry name" value="PGAP4"/>
</dbReference>
<evidence type="ECO:0000313" key="3">
    <source>
        <dbReference type="Proteomes" id="UP000578531"/>
    </source>
</evidence>
<organism evidence="2 3">
    <name type="scientific">Letharia columbiana</name>
    <dbReference type="NCBI Taxonomy" id="112416"/>
    <lineage>
        <taxon>Eukaryota</taxon>
        <taxon>Fungi</taxon>
        <taxon>Dikarya</taxon>
        <taxon>Ascomycota</taxon>
        <taxon>Pezizomycotina</taxon>
        <taxon>Lecanoromycetes</taxon>
        <taxon>OSLEUM clade</taxon>
        <taxon>Lecanoromycetidae</taxon>
        <taxon>Lecanorales</taxon>
        <taxon>Lecanorineae</taxon>
        <taxon>Parmeliaceae</taxon>
        <taxon>Letharia</taxon>
    </lineage>
</organism>
<keyword evidence="1" id="KW-0472">Membrane</keyword>
<feature type="transmembrane region" description="Helical" evidence="1">
    <location>
        <begin position="338"/>
        <end position="358"/>
    </location>
</feature>
<dbReference type="RefSeq" id="XP_037164054.1">
    <property type="nucleotide sequence ID" value="XM_037309193.1"/>
</dbReference>
<keyword evidence="1" id="KW-0812">Transmembrane</keyword>
<keyword evidence="1" id="KW-1133">Transmembrane helix</keyword>
<dbReference type="PANTHER" id="PTHR31410">
    <property type="entry name" value="TRANSMEMBRANE PROTEIN 246"/>
    <property type="match status" value="1"/>
</dbReference>
<evidence type="ECO:0000313" key="2">
    <source>
        <dbReference type="EMBL" id="KAF6234663.1"/>
    </source>
</evidence>
<sequence>MIGQSERCTFHSTNPELTTVCQVPTVRPRATTIAYLTKFPLPYILYIKRTAERRHAMRSGGVLRWLRGRPGTSAFLAFLLVYLAVFRYCSQAYYRDPTSAFFDPVRGYEPRYSAGRQNDAETFIRNANLTTYGQTTLQDPKMCIGIATVAREQDQYVRRTIGSLIDGLEPSEREQIFLVVLIAHADPQMHPIYGEPWLTNVADKTLLYDVNQGRLQNLRDWETNKDYRKKGVFDYTYVLQRCVDAGTQWIAMIEDDTLAVDGWFPRAMEALQKADEQHPTTDEMDWLYLRLFYTEEFLGWNKEEWRQYFAVSIAVTGMTGMALLLIRQFLFEKTITNNFIAVACLVCAPACISLYFMAGRLSMQPPLPGVYPMPKYGCCAQGLVYSHRMASKVITRLAQVREGYVDQIVEAWANEANLVRWVTIPSLLQHVGSSSSKGDDRGSAAKYGRSVAEKIWSFSFEEYGDENT</sequence>
<dbReference type="GO" id="GO:0006506">
    <property type="term" value="P:GPI anchor biosynthetic process"/>
    <property type="evidence" value="ECO:0007669"/>
    <property type="project" value="InterPro"/>
</dbReference>
<dbReference type="CDD" id="cd22189">
    <property type="entry name" value="PGAP4-like_fungal"/>
    <property type="match status" value="1"/>
</dbReference>
<dbReference type="EMBL" id="JACCJC010000029">
    <property type="protein sequence ID" value="KAF6234663.1"/>
    <property type="molecule type" value="Genomic_DNA"/>
</dbReference>
<comment type="caution">
    <text evidence="2">The sequence shown here is derived from an EMBL/GenBank/DDBJ whole genome shotgun (WGS) entry which is preliminary data.</text>
</comment>
<proteinExistence type="predicted"/>
<gene>
    <name evidence="2" type="ORF">HO173_007289</name>
</gene>
<evidence type="ECO:0008006" key="4">
    <source>
        <dbReference type="Google" id="ProtNLM"/>
    </source>
</evidence>
<dbReference type="AlphaFoldDB" id="A0A8H6FTW2"/>
<dbReference type="GO" id="GO:0016757">
    <property type="term" value="F:glycosyltransferase activity"/>
    <property type="evidence" value="ECO:0007669"/>
    <property type="project" value="InterPro"/>
</dbReference>
<dbReference type="GeneID" id="59288946"/>
<keyword evidence="3" id="KW-1185">Reference proteome</keyword>
<dbReference type="PANTHER" id="PTHR31410:SF1">
    <property type="entry name" value="POST-GPI ATTACHMENT TO PROTEINS FACTOR 4"/>
    <property type="match status" value="1"/>
</dbReference>
<feature type="transmembrane region" description="Helical" evidence="1">
    <location>
        <begin position="308"/>
        <end position="326"/>
    </location>
</feature>
<reference evidence="2 3" key="1">
    <citation type="journal article" date="2020" name="Genomics">
        <title>Complete, high-quality genomes from long-read metagenomic sequencing of two wolf lichen thalli reveals enigmatic genome architecture.</title>
        <authorList>
            <person name="McKenzie S.K."/>
            <person name="Walston R.F."/>
            <person name="Allen J.L."/>
        </authorList>
    </citation>
    <scope>NUCLEOTIDE SEQUENCE [LARGE SCALE GENOMIC DNA]</scope>
    <source>
        <strain evidence="2">WasteWater2</strain>
    </source>
</reference>
<name>A0A8H6FTW2_9LECA</name>
<evidence type="ECO:0000256" key="1">
    <source>
        <dbReference type="SAM" id="Phobius"/>
    </source>
</evidence>
<accession>A0A8H6FTW2</accession>
<protein>
    <recommendedName>
        <fullName evidence="4">Integral membrane protein</fullName>
    </recommendedName>
</protein>